<dbReference type="InterPro" id="IPR052158">
    <property type="entry name" value="INH-QAR"/>
</dbReference>
<reference evidence="5" key="1">
    <citation type="submission" date="2016-11" db="EMBL/GenBank/DDBJ databases">
        <authorList>
            <person name="Varghese N."/>
            <person name="Submissions S."/>
        </authorList>
    </citation>
    <scope>NUCLEOTIDE SEQUENCE [LARGE SCALE GENOMIC DNA]</scope>
    <source>
        <strain evidence="5">GAS401</strain>
    </source>
</reference>
<accession>A0A1M7TQS3</accession>
<dbReference type="GO" id="GO:0003700">
    <property type="term" value="F:DNA-binding transcription factor activity"/>
    <property type="evidence" value="ECO:0007669"/>
    <property type="project" value="InterPro"/>
</dbReference>
<dbReference type="SMART" id="SM00342">
    <property type="entry name" value="HTH_ARAC"/>
    <property type="match status" value="1"/>
</dbReference>
<evidence type="ECO:0000259" key="3">
    <source>
        <dbReference type="PROSITE" id="PS01124"/>
    </source>
</evidence>
<organism evidence="4 5">
    <name type="scientific">Bradyrhizobium erythrophlei</name>
    <dbReference type="NCBI Taxonomy" id="1437360"/>
    <lineage>
        <taxon>Bacteria</taxon>
        <taxon>Pseudomonadati</taxon>
        <taxon>Pseudomonadota</taxon>
        <taxon>Alphaproteobacteria</taxon>
        <taxon>Hyphomicrobiales</taxon>
        <taxon>Nitrobacteraceae</taxon>
        <taxon>Bradyrhizobium</taxon>
    </lineage>
</organism>
<evidence type="ECO:0000313" key="5">
    <source>
        <dbReference type="Proteomes" id="UP000184096"/>
    </source>
</evidence>
<sequence>MSNRLVLIVAPPLATLQDVTGAWEVFCRAELYAPGTYDVALVSAGTELVVETKFGLKIICERSVHEYQGPVDTVLVAGSEQGVSGQADPAFLDWLQHASSRTRRMGSICTGAFYLAHAGLLSDRRATSHWRQLQKLAGEFPDVTVDPDPIFVRDGNVYTSAGVTAGIDLALALVEADCGHGVSQAIARDLVLFLQRQSDQPQLSTALAQRMADRDPIRHLQRWAPDNLQALATVEDMAAYVHMSPRNFARLFKLQTGVTPGHYIRQLRLEAARRRMQELSGNAEAVAAQVGFGSTRSLRRSLRGNARSGHHKA</sequence>
<dbReference type="PROSITE" id="PS01124">
    <property type="entry name" value="HTH_ARAC_FAMILY_2"/>
    <property type="match status" value="1"/>
</dbReference>
<dbReference type="CDD" id="cd03137">
    <property type="entry name" value="GATase1_AraC_1"/>
    <property type="match status" value="1"/>
</dbReference>
<dbReference type="EMBL" id="LT670849">
    <property type="protein sequence ID" value="SHN73026.1"/>
    <property type="molecule type" value="Genomic_DNA"/>
</dbReference>
<dbReference type="Pfam" id="PF12833">
    <property type="entry name" value="HTH_18"/>
    <property type="match status" value="1"/>
</dbReference>
<dbReference type="InterPro" id="IPR009057">
    <property type="entry name" value="Homeodomain-like_sf"/>
</dbReference>
<dbReference type="PANTHER" id="PTHR43130">
    <property type="entry name" value="ARAC-FAMILY TRANSCRIPTIONAL REGULATOR"/>
    <property type="match status" value="1"/>
</dbReference>
<feature type="domain" description="HTH araC/xylS-type" evidence="3">
    <location>
        <begin position="218"/>
        <end position="303"/>
    </location>
</feature>
<dbReference type="InterPro" id="IPR029062">
    <property type="entry name" value="Class_I_gatase-like"/>
</dbReference>
<dbReference type="SUPFAM" id="SSF52317">
    <property type="entry name" value="Class I glutamine amidotransferase-like"/>
    <property type="match status" value="1"/>
</dbReference>
<dbReference type="Gene3D" id="1.10.10.60">
    <property type="entry name" value="Homeodomain-like"/>
    <property type="match status" value="1"/>
</dbReference>
<gene>
    <name evidence="4" type="ORF">SAMN05444170_2383</name>
</gene>
<keyword evidence="2" id="KW-0804">Transcription</keyword>
<dbReference type="PANTHER" id="PTHR43130:SF3">
    <property type="entry name" value="HTH-TYPE TRANSCRIPTIONAL REGULATOR RV1931C"/>
    <property type="match status" value="1"/>
</dbReference>
<dbReference type="Gene3D" id="3.40.50.880">
    <property type="match status" value="1"/>
</dbReference>
<dbReference type="SUPFAM" id="SSF46689">
    <property type="entry name" value="Homeodomain-like"/>
    <property type="match status" value="1"/>
</dbReference>
<evidence type="ECO:0000256" key="1">
    <source>
        <dbReference type="ARBA" id="ARBA00023015"/>
    </source>
</evidence>
<dbReference type="InterPro" id="IPR002818">
    <property type="entry name" value="DJ-1/PfpI"/>
</dbReference>
<protein>
    <submittedName>
        <fullName evidence="4">Transcriptional regulator, AraC family with amidase-like domain</fullName>
    </submittedName>
</protein>
<name>A0A1M7TQS3_9BRAD</name>
<keyword evidence="5" id="KW-1185">Reference proteome</keyword>
<dbReference type="InterPro" id="IPR018060">
    <property type="entry name" value="HTH_AraC"/>
</dbReference>
<dbReference type="AlphaFoldDB" id="A0A1M7TQS3"/>
<dbReference type="GO" id="GO:0043565">
    <property type="term" value="F:sequence-specific DNA binding"/>
    <property type="evidence" value="ECO:0007669"/>
    <property type="project" value="InterPro"/>
</dbReference>
<keyword evidence="1" id="KW-0805">Transcription regulation</keyword>
<evidence type="ECO:0000313" key="4">
    <source>
        <dbReference type="EMBL" id="SHN73026.1"/>
    </source>
</evidence>
<dbReference type="Pfam" id="PF01965">
    <property type="entry name" value="DJ-1_PfpI"/>
    <property type="match status" value="1"/>
</dbReference>
<proteinExistence type="predicted"/>
<evidence type="ECO:0000256" key="2">
    <source>
        <dbReference type="ARBA" id="ARBA00023163"/>
    </source>
</evidence>
<dbReference type="Proteomes" id="UP000184096">
    <property type="component" value="Chromosome I"/>
</dbReference>